<feature type="chain" id="PRO_5046284044" evidence="1">
    <location>
        <begin position="32"/>
        <end position="319"/>
    </location>
</feature>
<evidence type="ECO:0000256" key="1">
    <source>
        <dbReference type="SAM" id="SignalP"/>
    </source>
</evidence>
<dbReference type="InterPro" id="IPR011042">
    <property type="entry name" value="6-blade_b-propeller_TolB-like"/>
</dbReference>
<evidence type="ECO:0000313" key="2">
    <source>
        <dbReference type="EMBL" id="MFK2878115.1"/>
    </source>
</evidence>
<protein>
    <submittedName>
        <fullName evidence="2">PD40 domain-containing protein</fullName>
    </submittedName>
</protein>
<dbReference type="EMBL" id="JADIKK010000008">
    <property type="protein sequence ID" value="MFK2878115.1"/>
    <property type="molecule type" value="Genomic_DNA"/>
</dbReference>
<dbReference type="RefSeq" id="WP_404614616.1">
    <property type="nucleotide sequence ID" value="NZ_JADIKK010000008.1"/>
</dbReference>
<sequence length="319" mass="34507">MAFRHRARRPAWVLGLCVLLLASVVSASRYADMPTREGLPLPATVPWATTGDASPAFTPDGNTVFFTRSVGMTRSIFVSHRRDGRWSSPELAPFSGQWLDFEPAMSPDGTYLVFVSNRPIHPGGKPLDGYFGGKSRPSHGGNLWMVDIGSPDGHVINQPLRLPMAVNISSATYSPAVDMSNSIYFTNPDPHTHHTRLYASERPDDAFLPAEPLSFSDGIASDYDPAVAADGCFIVFSSNRAPTPPGHSGLFVAYATASGWSRPQPLGILGIEARLGANQHALYYLADSDERIHQLPLAAWLAGHAPSRGAAPWCLPHHD</sequence>
<proteinExistence type="predicted"/>
<name>A0ABW8J965_9GAMM</name>
<feature type="signal peptide" evidence="1">
    <location>
        <begin position="1"/>
        <end position="31"/>
    </location>
</feature>
<keyword evidence="1" id="KW-0732">Signal</keyword>
<dbReference type="InterPro" id="IPR011659">
    <property type="entry name" value="WD40"/>
</dbReference>
<dbReference type="Gene3D" id="2.120.10.30">
    <property type="entry name" value="TolB, C-terminal domain"/>
    <property type="match status" value="1"/>
</dbReference>
<keyword evidence="3" id="KW-1185">Reference proteome</keyword>
<dbReference type="SUPFAM" id="SSF82171">
    <property type="entry name" value="DPP6 N-terminal domain-like"/>
    <property type="match status" value="1"/>
</dbReference>
<evidence type="ECO:0000313" key="3">
    <source>
        <dbReference type="Proteomes" id="UP001620339"/>
    </source>
</evidence>
<reference evidence="2 3" key="1">
    <citation type="submission" date="2020-10" db="EMBL/GenBank/DDBJ databases">
        <title>Phylogeny of dyella-like bacteria.</title>
        <authorList>
            <person name="Fu J."/>
        </authorList>
    </citation>
    <scope>NUCLEOTIDE SEQUENCE [LARGE SCALE GENOMIC DNA]</scope>
    <source>
        <strain evidence="2 3">KACC 19113</strain>
    </source>
</reference>
<gene>
    <name evidence="2" type="ORF">ISP25_13625</name>
</gene>
<comment type="caution">
    <text evidence="2">The sequence shown here is derived from an EMBL/GenBank/DDBJ whole genome shotgun (WGS) entry which is preliminary data.</text>
</comment>
<dbReference type="Pfam" id="PF07676">
    <property type="entry name" value="PD40"/>
    <property type="match status" value="3"/>
</dbReference>
<organism evidence="2 3">
    <name type="scientific">Rhodanobacter hydrolyticus</name>
    <dbReference type="NCBI Taxonomy" id="2250595"/>
    <lineage>
        <taxon>Bacteria</taxon>
        <taxon>Pseudomonadati</taxon>
        <taxon>Pseudomonadota</taxon>
        <taxon>Gammaproteobacteria</taxon>
        <taxon>Lysobacterales</taxon>
        <taxon>Rhodanobacteraceae</taxon>
        <taxon>Rhodanobacter</taxon>
    </lineage>
</organism>
<dbReference type="Proteomes" id="UP001620339">
    <property type="component" value="Unassembled WGS sequence"/>
</dbReference>
<accession>A0ABW8J965</accession>